<dbReference type="AlphaFoldDB" id="A0A0A1UCU4"/>
<dbReference type="VEuPathDB" id="AmoebaDB:EIN_321460"/>
<sequence length="156" mass="17966">MADDLKVVFDSEVSGFDPRELRSNISCKDRLIFIFRVNGDIFGLYQDGFVQPSKPNSMNVETDNFFLFSFKLTDSTPSVYSRKTQKKSSFILYPDSNKMVISVFSAFWMDKEGIISFNPCVKDFYDIKSPSFNPFVDSNPRDRQPSVCSRFLVLRA</sequence>
<organism evidence="1 2">
    <name type="scientific">Entamoeba invadens IP1</name>
    <dbReference type="NCBI Taxonomy" id="370355"/>
    <lineage>
        <taxon>Eukaryota</taxon>
        <taxon>Amoebozoa</taxon>
        <taxon>Evosea</taxon>
        <taxon>Archamoebae</taxon>
        <taxon>Mastigamoebida</taxon>
        <taxon>Entamoebidae</taxon>
        <taxon>Entamoeba</taxon>
    </lineage>
</organism>
<evidence type="ECO:0000313" key="2">
    <source>
        <dbReference type="Proteomes" id="UP000014680"/>
    </source>
</evidence>
<dbReference type="OrthoDB" id="27783at2759"/>
<keyword evidence="2" id="KW-1185">Reference proteome</keyword>
<dbReference type="RefSeq" id="XP_004260504.1">
    <property type="nucleotide sequence ID" value="XM_004260456.1"/>
</dbReference>
<evidence type="ECO:0008006" key="3">
    <source>
        <dbReference type="Google" id="ProtNLM"/>
    </source>
</evidence>
<dbReference type="EMBL" id="KB206257">
    <property type="protein sequence ID" value="ELP93733.1"/>
    <property type="molecule type" value="Genomic_DNA"/>
</dbReference>
<dbReference type="GeneID" id="14892729"/>
<gene>
    <name evidence="1" type="ORF">EIN_321460</name>
</gene>
<name>A0A0A1UCU4_ENTIV</name>
<dbReference type="KEGG" id="eiv:EIN_321460"/>
<dbReference type="Proteomes" id="UP000014680">
    <property type="component" value="Unassembled WGS sequence"/>
</dbReference>
<reference evidence="1 2" key="1">
    <citation type="submission" date="2012-10" db="EMBL/GenBank/DDBJ databases">
        <authorList>
            <person name="Zafar N."/>
            <person name="Inman J."/>
            <person name="Hall N."/>
            <person name="Lorenzi H."/>
            <person name="Caler E."/>
        </authorList>
    </citation>
    <scope>NUCLEOTIDE SEQUENCE [LARGE SCALE GENOMIC DNA]</scope>
    <source>
        <strain evidence="1 2">IP1</strain>
    </source>
</reference>
<proteinExistence type="predicted"/>
<protein>
    <recommendedName>
        <fullName evidence="3">TLDc domain-containing protein</fullName>
    </recommendedName>
</protein>
<accession>A0A0A1UCU4</accession>
<evidence type="ECO:0000313" key="1">
    <source>
        <dbReference type="EMBL" id="ELP93733.1"/>
    </source>
</evidence>